<feature type="non-terminal residue" evidence="1">
    <location>
        <position position="1"/>
    </location>
</feature>
<dbReference type="EMBL" id="LXQA010746530">
    <property type="protein sequence ID" value="MCI68964.1"/>
    <property type="molecule type" value="Genomic_DNA"/>
</dbReference>
<evidence type="ECO:0000313" key="1">
    <source>
        <dbReference type="EMBL" id="MCI68964.1"/>
    </source>
</evidence>
<dbReference type="Proteomes" id="UP000265520">
    <property type="component" value="Unassembled WGS sequence"/>
</dbReference>
<sequence length="58" mass="6519">SPSEHASEMAECLSLSLAEASDLRIPEVVCRFLSLKRATFRFMVATCRFLSPSELDRI</sequence>
<protein>
    <submittedName>
        <fullName evidence="1">Uncharacterized protein</fullName>
    </submittedName>
</protein>
<accession>A0A392U846</accession>
<name>A0A392U846_9FABA</name>
<organism evidence="1 2">
    <name type="scientific">Trifolium medium</name>
    <dbReference type="NCBI Taxonomy" id="97028"/>
    <lineage>
        <taxon>Eukaryota</taxon>
        <taxon>Viridiplantae</taxon>
        <taxon>Streptophyta</taxon>
        <taxon>Embryophyta</taxon>
        <taxon>Tracheophyta</taxon>
        <taxon>Spermatophyta</taxon>
        <taxon>Magnoliopsida</taxon>
        <taxon>eudicotyledons</taxon>
        <taxon>Gunneridae</taxon>
        <taxon>Pentapetalae</taxon>
        <taxon>rosids</taxon>
        <taxon>fabids</taxon>
        <taxon>Fabales</taxon>
        <taxon>Fabaceae</taxon>
        <taxon>Papilionoideae</taxon>
        <taxon>50 kb inversion clade</taxon>
        <taxon>NPAAA clade</taxon>
        <taxon>Hologalegina</taxon>
        <taxon>IRL clade</taxon>
        <taxon>Trifolieae</taxon>
        <taxon>Trifolium</taxon>
    </lineage>
</organism>
<keyword evidence="2" id="KW-1185">Reference proteome</keyword>
<evidence type="ECO:0000313" key="2">
    <source>
        <dbReference type="Proteomes" id="UP000265520"/>
    </source>
</evidence>
<reference evidence="1 2" key="1">
    <citation type="journal article" date="2018" name="Front. Plant Sci.">
        <title>Red Clover (Trifolium pratense) and Zigzag Clover (T. medium) - A Picture of Genomic Similarities and Differences.</title>
        <authorList>
            <person name="Dluhosova J."/>
            <person name="Istvanek J."/>
            <person name="Nedelnik J."/>
            <person name="Repkova J."/>
        </authorList>
    </citation>
    <scope>NUCLEOTIDE SEQUENCE [LARGE SCALE GENOMIC DNA]</scope>
    <source>
        <strain evidence="2">cv. 10/8</strain>
        <tissue evidence="1">Leaf</tissue>
    </source>
</reference>
<proteinExistence type="predicted"/>
<comment type="caution">
    <text evidence="1">The sequence shown here is derived from an EMBL/GenBank/DDBJ whole genome shotgun (WGS) entry which is preliminary data.</text>
</comment>
<dbReference type="AlphaFoldDB" id="A0A392U846"/>